<dbReference type="InterPro" id="IPR036291">
    <property type="entry name" value="NAD(P)-bd_dom_sf"/>
</dbReference>
<dbReference type="InterPro" id="IPR008030">
    <property type="entry name" value="NmrA-like"/>
</dbReference>
<gene>
    <name evidence="2" type="ORF">B0I28_113108</name>
</gene>
<dbReference type="AlphaFoldDB" id="A0A2T0UAU9"/>
<dbReference type="InterPro" id="IPR051604">
    <property type="entry name" value="Ergot_Alk_Oxidoreductase"/>
</dbReference>
<dbReference type="SUPFAM" id="SSF51735">
    <property type="entry name" value="NAD(P)-binding Rossmann-fold domains"/>
    <property type="match status" value="1"/>
</dbReference>
<protein>
    <submittedName>
        <fullName evidence="2">Uncharacterized protein YbjT (DUF2867 family)</fullName>
    </submittedName>
</protein>
<reference evidence="2 3" key="1">
    <citation type="submission" date="2018-03" db="EMBL/GenBank/DDBJ databases">
        <title>Genomic Encyclopedia of Type Strains, Phase III (KMG-III): the genomes of soil and plant-associated and newly described type strains.</title>
        <authorList>
            <person name="Whitman W."/>
        </authorList>
    </citation>
    <scope>NUCLEOTIDE SEQUENCE [LARGE SCALE GENOMIC DNA]</scope>
    <source>
        <strain evidence="2 3">CGMCC 4.7067</strain>
    </source>
</reference>
<evidence type="ECO:0000313" key="3">
    <source>
        <dbReference type="Proteomes" id="UP000238176"/>
    </source>
</evidence>
<evidence type="ECO:0000259" key="1">
    <source>
        <dbReference type="Pfam" id="PF05368"/>
    </source>
</evidence>
<name>A0A2T0UAU9_9ACTN</name>
<organism evidence="2 3">
    <name type="scientific">Glycomyces artemisiae</name>
    <dbReference type="NCBI Taxonomy" id="1076443"/>
    <lineage>
        <taxon>Bacteria</taxon>
        <taxon>Bacillati</taxon>
        <taxon>Actinomycetota</taxon>
        <taxon>Actinomycetes</taxon>
        <taxon>Glycomycetales</taxon>
        <taxon>Glycomycetaceae</taxon>
        <taxon>Glycomyces</taxon>
    </lineage>
</organism>
<dbReference type="RefSeq" id="WP_106366565.1">
    <property type="nucleotide sequence ID" value="NZ_PVTJ01000013.1"/>
</dbReference>
<comment type="caution">
    <text evidence="2">The sequence shown here is derived from an EMBL/GenBank/DDBJ whole genome shotgun (WGS) entry which is preliminary data.</text>
</comment>
<dbReference type="Proteomes" id="UP000238176">
    <property type="component" value="Unassembled WGS sequence"/>
</dbReference>
<accession>A0A2T0UAU9</accession>
<dbReference type="PANTHER" id="PTHR43162">
    <property type="match status" value="1"/>
</dbReference>
<keyword evidence="3" id="KW-1185">Reference proteome</keyword>
<sequence length="270" mass="28867">MTILVTGATGNVGRHLVERLAAAGHPVRALTRDPAKARFPAGVEAVAGDFTDLVGMERALDGATGLHLMTTFGPKNETVPHSAQLASAALAAGVRRVSLLWNGYRGPVEEAFAALNPVELQPGEFMSNALTWAEEIREHGAVSEPFAHIGHAPVHEADIAAVAALALTTDDLAGRRIPLTGPGVVTVPDQVASIAIASGRDIRFTALDEDQGRLRMQALGYDEGAIDYVMGWRADPPEWTLRASDTIERLTGRPARTFDDWAREHADAFR</sequence>
<proteinExistence type="predicted"/>
<dbReference type="EMBL" id="PVTJ01000013">
    <property type="protein sequence ID" value="PRY54998.1"/>
    <property type="molecule type" value="Genomic_DNA"/>
</dbReference>
<evidence type="ECO:0000313" key="2">
    <source>
        <dbReference type="EMBL" id="PRY54998.1"/>
    </source>
</evidence>
<dbReference type="PANTHER" id="PTHR43162:SF1">
    <property type="entry name" value="PRESTALK A DIFFERENTIATION PROTEIN A"/>
    <property type="match status" value="1"/>
</dbReference>
<dbReference type="OrthoDB" id="3207931at2"/>
<dbReference type="Pfam" id="PF05368">
    <property type="entry name" value="NmrA"/>
    <property type="match status" value="1"/>
</dbReference>
<feature type="domain" description="NmrA-like" evidence="1">
    <location>
        <begin position="2"/>
        <end position="97"/>
    </location>
</feature>
<dbReference type="Gene3D" id="3.40.50.720">
    <property type="entry name" value="NAD(P)-binding Rossmann-like Domain"/>
    <property type="match status" value="2"/>
</dbReference>